<proteinExistence type="predicted"/>
<accession>A0A0V1G6Z0</accession>
<protein>
    <submittedName>
        <fullName evidence="1">Uncharacterized protein</fullName>
    </submittedName>
</protein>
<dbReference type="EMBL" id="JYDP01005631">
    <property type="protein sequence ID" value="KRY94074.1"/>
    <property type="molecule type" value="Genomic_DNA"/>
</dbReference>
<name>A0A0V1G6Z0_9BILA</name>
<comment type="caution">
    <text evidence="1">The sequence shown here is derived from an EMBL/GenBank/DDBJ whole genome shotgun (WGS) entry which is preliminary data.</text>
</comment>
<evidence type="ECO:0000313" key="1">
    <source>
        <dbReference type="EMBL" id="KRY94074.1"/>
    </source>
</evidence>
<dbReference type="AlphaFoldDB" id="A0A0V1G6Z0"/>
<organism evidence="1 2">
    <name type="scientific">Trichinella zimbabwensis</name>
    <dbReference type="NCBI Taxonomy" id="268475"/>
    <lineage>
        <taxon>Eukaryota</taxon>
        <taxon>Metazoa</taxon>
        <taxon>Ecdysozoa</taxon>
        <taxon>Nematoda</taxon>
        <taxon>Enoplea</taxon>
        <taxon>Dorylaimia</taxon>
        <taxon>Trichinellida</taxon>
        <taxon>Trichinellidae</taxon>
        <taxon>Trichinella</taxon>
    </lineage>
</organism>
<keyword evidence="2" id="KW-1185">Reference proteome</keyword>
<sequence length="31" mass="3755">MLRRSTATLKKRVEYDDGYRALRRTRADQLD</sequence>
<reference evidence="1 2" key="1">
    <citation type="submission" date="2015-01" db="EMBL/GenBank/DDBJ databases">
        <title>Evolution of Trichinella species and genotypes.</title>
        <authorList>
            <person name="Korhonen P.K."/>
            <person name="Edoardo P."/>
            <person name="Giuseppe L.R."/>
            <person name="Gasser R.B."/>
        </authorList>
    </citation>
    <scope>NUCLEOTIDE SEQUENCE [LARGE SCALE GENOMIC DNA]</scope>
    <source>
        <strain evidence="1">ISS1029</strain>
    </source>
</reference>
<evidence type="ECO:0000313" key="2">
    <source>
        <dbReference type="Proteomes" id="UP000055024"/>
    </source>
</evidence>
<gene>
    <name evidence="1" type="ORF">T11_15882</name>
</gene>
<dbReference type="Proteomes" id="UP000055024">
    <property type="component" value="Unassembled WGS sequence"/>
</dbReference>